<gene>
    <name evidence="2" type="ORF">LA76x_1216</name>
</gene>
<accession>A0A0S2F784</accession>
<reference evidence="2 3" key="1">
    <citation type="journal article" date="2015" name="BMC Genomics">
        <title>Comparative genomics and metabolic profiling of the genus Lysobacter.</title>
        <authorList>
            <person name="de Bruijn I."/>
            <person name="Cheng X."/>
            <person name="de Jager V."/>
            <person name="Exposito R.G."/>
            <person name="Watrous J."/>
            <person name="Patel N."/>
            <person name="Postma J."/>
            <person name="Dorrestein P.C."/>
            <person name="Kobayashi D."/>
            <person name="Raaijmakers J.M."/>
        </authorList>
    </citation>
    <scope>NUCLEOTIDE SEQUENCE [LARGE SCALE GENOMIC DNA]</scope>
    <source>
        <strain evidence="2 3">76</strain>
    </source>
</reference>
<keyword evidence="3" id="KW-1185">Reference proteome</keyword>
<dbReference type="Proteomes" id="UP000060787">
    <property type="component" value="Chromosome"/>
</dbReference>
<sequence length="49" mass="5125">MDGTGQAFHRRLSIGAGNAVVAGKARGRGPGGCPRGRGPRLLIRQREGR</sequence>
<protein>
    <submittedName>
        <fullName evidence="2">Uncharacterized protein</fullName>
    </submittedName>
</protein>
<evidence type="ECO:0000256" key="1">
    <source>
        <dbReference type="SAM" id="MobiDB-lite"/>
    </source>
</evidence>
<feature type="region of interest" description="Disordered" evidence="1">
    <location>
        <begin position="22"/>
        <end position="49"/>
    </location>
</feature>
<evidence type="ECO:0000313" key="3">
    <source>
        <dbReference type="Proteomes" id="UP000060787"/>
    </source>
</evidence>
<evidence type="ECO:0000313" key="2">
    <source>
        <dbReference type="EMBL" id="ALN79376.1"/>
    </source>
</evidence>
<name>A0A0S2F784_LYSAN</name>
<organism evidence="2 3">
    <name type="scientific">Lysobacter antibioticus</name>
    <dbReference type="NCBI Taxonomy" id="84531"/>
    <lineage>
        <taxon>Bacteria</taxon>
        <taxon>Pseudomonadati</taxon>
        <taxon>Pseudomonadota</taxon>
        <taxon>Gammaproteobacteria</taxon>
        <taxon>Lysobacterales</taxon>
        <taxon>Lysobacteraceae</taxon>
        <taxon>Lysobacter</taxon>
    </lineage>
</organism>
<dbReference type="AlphaFoldDB" id="A0A0S2F784"/>
<dbReference type="EMBL" id="CP011129">
    <property type="protein sequence ID" value="ALN79376.1"/>
    <property type="molecule type" value="Genomic_DNA"/>
</dbReference>
<dbReference type="KEGG" id="lab:LA76x_1216"/>
<proteinExistence type="predicted"/>